<dbReference type="GO" id="GO:0016491">
    <property type="term" value="F:oxidoreductase activity"/>
    <property type="evidence" value="ECO:0007669"/>
    <property type="project" value="InterPro"/>
</dbReference>
<dbReference type="Gene3D" id="3.40.50.360">
    <property type="match status" value="1"/>
</dbReference>
<evidence type="ECO:0000256" key="1">
    <source>
        <dbReference type="ARBA" id="ARBA00022630"/>
    </source>
</evidence>
<dbReference type="Pfam" id="PF03358">
    <property type="entry name" value="FMN_red"/>
    <property type="match status" value="1"/>
</dbReference>
<dbReference type="AlphaFoldDB" id="A0A9D2NKF4"/>
<dbReference type="PANTHER" id="PTHR43278">
    <property type="entry name" value="NAD(P)H-DEPENDENT FMN-CONTAINING OXIDOREDUCTASE YWQN-RELATED"/>
    <property type="match status" value="1"/>
</dbReference>
<evidence type="ECO:0000256" key="2">
    <source>
        <dbReference type="ARBA" id="ARBA00022643"/>
    </source>
</evidence>
<evidence type="ECO:0000313" key="5">
    <source>
        <dbReference type="Proteomes" id="UP000823891"/>
    </source>
</evidence>
<dbReference type="InterPro" id="IPR029039">
    <property type="entry name" value="Flavoprotein-like_sf"/>
</dbReference>
<keyword evidence="1" id="KW-0285">Flavoprotein</keyword>
<dbReference type="EMBL" id="DWWS01000067">
    <property type="protein sequence ID" value="HJC25555.1"/>
    <property type="molecule type" value="Genomic_DNA"/>
</dbReference>
<protein>
    <submittedName>
        <fullName evidence="4">Flavodoxin family protein</fullName>
    </submittedName>
</protein>
<reference evidence="4" key="2">
    <citation type="submission" date="2021-04" db="EMBL/GenBank/DDBJ databases">
        <authorList>
            <person name="Gilroy R."/>
        </authorList>
    </citation>
    <scope>NUCLEOTIDE SEQUENCE</scope>
    <source>
        <strain evidence="4">USAMLcec2-132</strain>
    </source>
</reference>
<evidence type="ECO:0000259" key="3">
    <source>
        <dbReference type="Pfam" id="PF03358"/>
    </source>
</evidence>
<dbReference type="InterPro" id="IPR051796">
    <property type="entry name" value="ISF_SsuE-like"/>
</dbReference>
<name>A0A9D2NKF4_9FIRM</name>
<gene>
    <name evidence="4" type="ORF">H9761_17980</name>
</gene>
<sequence>MKIVVMTGSPHKNGTSALLADKFIEGATEAGNEVFRFDTAFENVHPCIGCDTCECGKKPCVFKDSMTGLYAELLKADMVVFVTPLYYHAMSAQIKMAIDRFHGIDDLLRGADKKSMLLVSAASTEKRIMNGVVGSYHETTHYLGWQDAGILLAYGCYARSDMEKTDYPEKAWQLGRSVK</sequence>
<reference evidence="4" key="1">
    <citation type="journal article" date="2021" name="PeerJ">
        <title>Extensive microbial diversity within the chicken gut microbiome revealed by metagenomics and culture.</title>
        <authorList>
            <person name="Gilroy R."/>
            <person name="Ravi A."/>
            <person name="Getino M."/>
            <person name="Pursley I."/>
            <person name="Horton D.L."/>
            <person name="Alikhan N.F."/>
            <person name="Baker D."/>
            <person name="Gharbi K."/>
            <person name="Hall N."/>
            <person name="Watson M."/>
            <person name="Adriaenssens E.M."/>
            <person name="Foster-Nyarko E."/>
            <person name="Jarju S."/>
            <person name="Secka A."/>
            <person name="Antonio M."/>
            <person name="Oren A."/>
            <person name="Chaudhuri R.R."/>
            <person name="La Ragione R."/>
            <person name="Hildebrand F."/>
            <person name="Pallen M.J."/>
        </authorList>
    </citation>
    <scope>NUCLEOTIDE SEQUENCE</scope>
    <source>
        <strain evidence="4">USAMLcec2-132</strain>
    </source>
</reference>
<dbReference type="InterPro" id="IPR005025">
    <property type="entry name" value="FMN_Rdtase-like_dom"/>
</dbReference>
<feature type="domain" description="NADPH-dependent FMN reductase-like" evidence="3">
    <location>
        <begin position="1"/>
        <end position="125"/>
    </location>
</feature>
<dbReference type="Proteomes" id="UP000823891">
    <property type="component" value="Unassembled WGS sequence"/>
</dbReference>
<organism evidence="4 5">
    <name type="scientific">Candidatus Eisenbergiella merdavium</name>
    <dbReference type="NCBI Taxonomy" id="2838551"/>
    <lineage>
        <taxon>Bacteria</taxon>
        <taxon>Bacillati</taxon>
        <taxon>Bacillota</taxon>
        <taxon>Clostridia</taxon>
        <taxon>Lachnospirales</taxon>
        <taxon>Lachnospiraceae</taxon>
        <taxon>Eisenbergiella</taxon>
    </lineage>
</organism>
<dbReference type="PANTHER" id="PTHR43278:SF2">
    <property type="entry name" value="IRON-SULFUR FLAVOPROTEIN"/>
    <property type="match status" value="1"/>
</dbReference>
<accession>A0A9D2NKF4</accession>
<keyword evidence="2" id="KW-0288">FMN</keyword>
<evidence type="ECO:0000313" key="4">
    <source>
        <dbReference type="EMBL" id="HJC25555.1"/>
    </source>
</evidence>
<dbReference type="SUPFAM" id="SSF52218">
    <property type="entry name" value="Flavoproteins"/>
    <property type="match status" value="1"/>
</dbReference>
<comment type="caution">
    <text evidence="4">The sequence shown here is derived from an EMBL/GenBank/DDBJ whole genome shotgun (WGS) entry which is preliminary data.</text>
</comment>
<proteinExistence type="predicted"/>